<dbReference type="VEuPathDB" id="FungiDB:RhiirA1_441254"/>
<protein>
    <submittedName>
        <fullName evidence="2">Uncharacterized protein</fullName>
    </submittedName>
</protein>
<organism evidence="2 3">
    <name type="scientific">Rhizophagus irregularis</name>
    <dbReference type="NCBI Taxonomy" id="588596"/>
    <lineage>
        <taxon>Eukaryota</taxon>
        <taxon>Fungi</taxon>
        <taxon>Fungi incertae sedis</taxon>
        <taxon>Mucoromycota</taxon>
        <taxon>Glomeromycotina</taxon>
        <taxon>Glomeromycetes</taxon>
        <taxon>Glomerales</taxon>
        <taxon>Glomeraceae</taxon>
        <taxon>Rhizophagus</taxon>
    </lineage>
</organism>
<name>A0A2N0RVL5_9GLOM</name>
<evidence type="ECO:0000313" key="2">
    <source>
        <dbReference type="EMBL" id="PKC67322.1"/>
    </source>
</evidence>
<feature type="compositionally biased region" description="Basic and acidic residues" evidence="1">
    <location>
        <begin position="398"/>
        <end position="407"/>
    </location>
</feature>
<comment type="caution">
    <text evidence="2">The sequence shown here is derived from an EMBL/GenBank/DDBJ whole genome shotgun (WGS) entry which is preliminary data.</text>
</comment>
<dbReference type="EMBL" id="LLXH01000399">
    <property type="protein sequence ID" value="PKC67322.1"/>
    <property type="molecule type" value="Genomic_DNA"/>
</dbReference>
<evidence type="ECO:0000256" key="1">
    <source>
        <dbReference type="SAM" id="MobiDB-lite"/>
    </source>
</evidence>
<dbReference type="VEuPathDB" id="FungiDB:RhiirFUN_023689"/>
<accession>A0A2N0RVL5</accession>
<reference evidence="2 3" key="2">
    <citation type="submission" date="2017-10" db="EMBL/GenBank/DDBJ databases">
        <title>Genome analyses suggest a sexual origin of heterokaryosis in a supposedly ancient asexual fungus.</title>
        <authorList>
            <person name="Corradi N."/>
            <person name="Sedzielewska K."/>
            <person name="Noel J."/>
            <person name="Charron P."/>
            <person name="Farinelli L."/>
            <person name="Marton T."/>
            <person name="Kruger M."/>
            <person name="Pelin A."/>
            <person name="Brachmann A."/>
            <person name="Corradi N."/>
        </authorList>
    </citation>
    <scope>NUCLEOTIDE SEQUENCE [LARGE SCALE GENOMIC DNA]</scope>
    <source>
        <strain evidence="2 3">A1</strain>
    </source>
</reference>
<dbReference type="VEuPathDB" id="FungiDB:FUN_003205"/>
<gene>
    <name evidence="2" type="ORF">RhiirA1_441254</name>
</gene>
<evidence type="ECO:0000313" key="3">
    <source>
        <dbReference type="Proteomes" id="UP000232688"/>
    </source>
</evidence>
<reference evidence="2 3" key="1">
    <citation type="submission" date="2017-10" db="EMBL/GenBank/DDBJ databases">
        <title>Extensive intraspecific genome diversity in a model arbuscular mycorrhizal fungus.</title>
        <authorList>
            <person name="Chen E.C.H."/>
            <person name="Morin E."/>
            <person name="Baudet D."/>
            <person name="Noel J."/>
            <person name="Ndikumana S."/>
            <person name="Charron P."/>
            <person name="St-Onge C."/>
            <person name="Giorgi J."/>
            <person name="Grigoriev I.V."/>
            <person name="Roux C."/>
            <person name="Martin F.M."/>
            <person name="Corradi N."/>
        </authorList>
    </citation>
    <scope>NUCLEOTIDE SEQUENCE [LARGE SCALE GENOMIC DNA]</scope>
    <source>
        <strain evidence="2 3">A1</strain>
    </source>
</reference>
<sequence>MLAVNEIEEFHDVQYESPKVDSFSQTKSFPNPFVEEISTPIIKLPKTRFLTCAVKNFKLHGYSNSSLTDIESHLNNSSYLSSENEIFLTNTITDSQDLGEISSPIVKLPKSYFLTYAINNSSVSTSSNSTLTDTISNPQEIELQLDTTSIQNEIYLTSSVIDLQEFEVTTPIVRLPKTQFFTYTAANSSVIETHTTHADNSFLSNIISEPQDQLNVSSSNSPRNEIQLITTIDSQDSQDSQDFEKISSPIVKLPKTRFSACAITNSSTSETPTSNLSLVDINSETQDVDLQLNGFSSNFQNGTNTTDNLQDDELQLKDDEHLTTSSDSFSQTSEEQTVKSSLYESIVKEENVLDNHQGKNVLTPYLTSLYNHQVWCSKCYTKSQIKKTKSKSSSKVPKNKENDKNDDINDINVSTNDKTINNKKDDDDIIKQMEKIIENYSKFFTIGKLNKDVIIDYYKKNGNFNTKGIDPYEMSNMFKLFDNCLECENESEVIYHPEAYYISRKIDYTNKINEILAQNELSDKIEILDDNIDDNDSLGIINKDNFRMLMVICIIVYKPKTDYRTLSLEILDKLEYLPISSEF</sequence>
<dbReference type="VEuPathDB" id="FungiDB:FUN_003206"/>
<feature type="region of interest" description="Disordered" evidence="1">
    <location>
        <begin position="390"/>
        <end position="414"/>
    </location>
</feature>
<dbReference type="AlphaFoldDB" id="A0A2N0RVL5"/>
<proteinExistence type="predicted"/>
<dbReference type="Proteomes" id="UP000232688">
    <property type="component" value="Unassembled WGS sequence"/>
</dbReference>